<feature type="transmembrane region" description="Helical" evidence="1">
    <location>
        <begin position="54"/>
        <end position="77"/>
    </location>
</feature>
<dbReference type="OrthoDB" id="8562352at2"/>
<sequence>MPRYTPEQLEKRNASKWTTVQAILAPIQFLIFLAGLTVTYLYSQGIWITDFWWVTFFVALKTFMLVLIFVTGGFFELEVFGKFAFAHEFFWEDFGSAIAMIVHLAYFVLFFWIKPAENILILTAYLAYLSYLINAAQFVIRLLLEKHNEKKLKASGSVA</sequence>
<dbReference type="GO" id="GO:0019685">
    <property type="term" value="P:photosynthesis, dark reaction"/>
    <property type="evidence" value="ECO:0007669"/>
    <property type="project" value="InterPro"/>
</dbReference>
<keyword evidence="1" id="KW-0812">Transmembrane</keyword>
<dbReference type="GO" id="GO:0030494">
    <property type="term" value="P:bacteriochlorophyll biosynthetic process"/>
    <property type="evidence" value="ECO:0007669"/>
    <property type="project" value="InterPro"/>
</dbReference>
<name>B3QMK7_CHLP8</name>
<dbReference type="eggNOG" id="ENOG502ZS4D">
    <property type="taxonomic scope" value="Bacteria"/>
</dbReference>
<feature type="transmembrane region" description="Helical" evidence="1">
    <location>
        <begin position="119"/>
        <end position="144"/>
    </location>
</feature>
<dbReference type="AlphaFoldDB" id="B3QMK7"/>
<evidence type="ECO:0000313" key="2">
    <source>
        <dbReference type="EMBL" id="ACF11160.1"/>
    </source>
</evidence>
<protein>
    <submittedName>
        <fullName evidence="2">2-vinyl bacteriochlorophyllide hydratase</fullName>
    </submittedName>
</protein>
<keyword evidence="1" id="KW-0472">Membrane</keyword>
<reference evidence="2" key="1">
    <citation type="submission" date="2008-06" db="EMBL/GenBank/DDBJ databases">
        <title>Complete sequence of Chlorobaculum parvum NCIB 8327.</title>
        <authorList>
            <consortium name="US DOE Joint Genome Institute"/>
            <person name="Lucas S."/>
            <person name="Copeland A."/>
            <person name="Lapidus A."/>
            <person name="Glavina del Rio T."/>
            <person name="Dalin E."/>
            <person name="Tice H."/>
            <person name="Bruce D."/>
            <person name="Goodwin L."/>
            <person name="Pitluck S."/>
            <person name="Schmutz J."/>
            <person name="Larimer F."/>
            <person name="Land M."/>
            <person name="Hauser L."/>
            <person name="Kyrpides N."/>
            <person name="Mikhailova N."/>
            <person name="Zhao F."/>
            <person name="Li T."/>
            <person name="Liu Z."/>
            <person name="Overmann J."/>
            <person name="Bryant D.A."/>
            <person name="Richardson P."/>
        </authorList>
    </citation>
    <scope>NUCLEOTIDE SEQUENCE [LARGE SCALE GENOMIC DNA]</scope>
    <source>
        <strain evidence="2">NCIB 8327</strain>
    </source>
</reference>
<proteinExistence type="predicted"/>
<dbReference type="Proteomes" id="UP000008811">
    <property type="component" value="Chromosome"/>
</dbReference>
<dbReference type="InterPro" id="IPR009905">
    <property type="entry name" value="BCHF"/>
</dbReference>
<dbReference type="GO" id="GO:0016836">
    <property type="term" value="F:hydro-lyase activity"/>
    <property type="evidence" value="ECO:0007669"/>
    <property type="project" value="InterPro"/>
</dbReference>
<keyword evidence="1" id="KW-1133">Transmembrane helix</keyword>
<evidence type="ECO:0000313" key="3">
    <source>
        <dbReference type="Proteomes" id="UP000008811"/>
    </source>
</evidence>
<dbReference type="RefSeq" id="WP_012501993.1">
    <property type="nucleotide sequence ID" value="NC_011027.1"/>
</dbReference>
<organism evidence="2 3">
    <name type="scientific">Chlorobaculum parvum (strain DSM 263 / NCIMB 8327)</name>
    <name type="common">Chlorobium vibrioforme subsp. thiosulfatophilum</name>
    <dbReference type="NCBI Taxonomy" id="517417"/>
    <lineage>
        <taxon>Bacteria</taxon>
        <taxon>Pseudomonadati</taxon>
        <taxon>Chlorobiota</taxon>
        <taxon>Chlorobiia</taxon>
        <taxon>Chlorobiales</taxon>
        <taxon>Chlorobiaceae</taxon>
        <taxon>Chlorobaculum</taxon>
    </lineage>
</organism>
<feature type="transmembrane region" description="Helical" evidence="1">
    <location>
        <begin position="20"/>
        <end position="42"/>
    </location>
</feature>
<dbReference type="HOGENOM" id="CLU_106299_1_0_10"/>
<dbReference type="NCBIfam" id="TIGR02020">
    <property type="entry name" value="BchF"/>
    <property type="match status" value="1"/>
</dbReference>
<evidence type="ECO:0000256" key="1">
    <source>
        <dbReference type="SAM" id="Phobius"/>
    </source>
</evidence>
<dbReference type="Pfam" id="PF07284">
    <property type="entry name" value="BCHF"/>
    <property type="match status" value="1"/>
</dbReference>
<dbReference type="EMBL" id="CP001099">
    <property type="protein sequence ID" value="ACF11160.1"/>
    <property type="molecule type" value="Genomic_DNA"/>
</dbReference>
<dbReference type="KEGG" id="cpc:Cpar_0743"/>
<gene>
    <name evidence="2" type="ordered locus">Cpar_0743</name>
</gene>
<feature type="transmembrane region" description="Helical" evidence="1">
    <location>
        <begin position="89"/>
        <end position="113"/>
    </location>
</feature>
<accession>B3QMK7</accession>
<keyword evidence="3" id="KW-1185">Reference proteome</keyword>
<dbReference type="STRING" id="517417.Cpar_0743"/>